<dbReference type="EnsemblMetazoa" id="Aqu2.1.40260_001">
    <property type="protein sequence ID" value="Aqu2.1.40260_001"/>
    <property type="gene ID" value="Aqu2.1.40260"/>
</dbReference>
<evidence type="ECO:0000313" key="1">
    <source>
        <dbReference type="EnsemblMetazoa" id="Aqu2.1.40260_001"/>
    </source>
</evidence>
<proteinExistence type="predicted"/>
<reference evidence="1" key="1">
    <citation type="submission" date="2017-05" db="UniProtKB">
        <authorList>
            <consortium name="EnsemblMetazoa"/>
        </authorList>
    </citation>
    <scope>IDENTIFICATION</scope>
</reference>
<dbReference type="InParanoid" id="A0A1X7VKA6"/>
<protein>
    <submittedName>
        <fullName evidence="1">Uncharacterized protein</fullName>
    </submittedName>
</protein>
<name>A0A1X7VKA6_AMPQE</name>
<sequence length="200" mass="22557">MHTLVSGLSIGQHPLVTILRKVVFQTCPPLPRYQGTWDVGFVLHYTSSDTLNDNMSLKQLSLQTVMLLALTRTSRSAHLSNLSFKGYRNTPEGAVFISAVLAEQSRPEKNFKKLFFAKFNGDEALCPMKSLVLHIERTRELRGDAKYLFICFITPHKPVTSSTIARWLKQIMELAGIDTCVFKLVILTKYICSRGYSALT</sequence>
<dbReference type="PANTHER" id="PTHR35617:SF3">
    <property type="entry name" value="CORE-BINDING (CB) DOMAIN-CONTAINING PROTEIN"/>
    <property type="match status" value="1"/>
</dbReference>
<accession>A0A1X7VKA6</accession>
<organism evidence="1">
    <name type="scientific">Amphimedon queenslandica</name>
    <name type="common">Sponge</name>
    <dbReference type="NCBI Taxonomy" id="400682"/>
    <lineage>
        <taxon>Eukaryota</taxon>
        <taxon>Metazoa</taxon>
        <taxon>Porifera</taxon>
        <taxon>Demospongiae</taxon>
        <taxon>Heteroscleromorpha</taxon>
        <taxon>Haplosclerida</taxon>
        <taxon>Niphatidae</taxon>
        <taxon>Amphimedon</taxon>
    </lineage>
</organism>
<dbReference type="PANTHER" id="PTHR35617">
    <property type="entry name" value="PHAGE_INTEGRASE DOMAIN-CONTAINING PROTEIN"/>
    <property type="match status" value="1"/>
</dbReference>
<dbReference type="AlphaFoldDB" id="A0A1X7VKA6"/>